<reference evidence="6" key="1">
    <citation type="submission" date="2023-07" db="EMBL/GenBank/DDBJ databases">
        <title>Gilvimarinus algae sp. nov., isolated from the surface of Kelp.</title>
        <authorList>
            <person name="Sun Y.Y."/>
            <person name="Gong Y."/>
            <person name="Du Z.J."/>
        </authorList>
    </citation>
    <scope>NUCLEOTIDE SEQUENCE</scope>
    <source>
        <strain evidence="6">SDUM040014</strain>
    </source>
</reference>
<protein>
    <submittedName>
        <fullName evidence="6">EAL domain-containing protein</fullName>
    </submittedName>
</protein>
<dbReference type="InterPro" id="IPR043128">
    <property type="entry name" value="Rev_trsase/Diguanyl_cyclase"/>
</dbReference>
<sequence>MRPTIRSLNAKLLLIVIGFVILSGILGAVRVGFAETRRIQTLYDNRLLSLSSRYSHYLEDELQARADTLLGARDVLLEALSQPRVLEPDLREYRDADGAYRKMDRYSGVFVHRDQPIDARINQLAHASQLAWERVTPVVDGVFSAFYFISRERVSRVWPQTIAINHRPDHDVTTEIFYTIATPEQNPQRAPQWTPIYFDAYSGEWMTSLIVPVYEQDDFVGVIGGDINVSYLLGKLSDLDTDGDQIMALIYDDEGQLVIHSAQRPDVGQRSEDYPLLNAPGEPEVGAADYMAGVAAGSVSLGEVARASIDGKPVHVVANRLDKMEWFISFYYPHSLIETRFRESMISVYINIILLAVFLFVVLFFSIRRYVVRRISALADATSRIDRENWYMSVPDSGSDEIARLGKSINNMLDQIRHLVRGLDDKISLLDKASLESRRLMSAIENSASLVVILNRDWKIEYANSQYWQTTGFSADDDCTRYRPLLLDENNSEKITLEDIDRKLQSQLARGGNIEDSAKWQAEYLATTASGQHFWLMQTVTAILGNDQRPDYYVCVGQDITDLKEKQQEVEKLAYYDHLTGLANRTLFKSQLRATLNRCLRTGHKMALFYLDLDHFKRINDTFGHEDGDLLLIEVARRLTECLRQEDMVARLGGDEFAVMLDEVESPQYAYVVANKIIQALNHPVELHGKEVVPGVSIGITIAPDDSNELDALMKSADLAMYQAKDKGRNSFQFYTADMNLAVEQRLTIERELRQALRFGQFELYYQPLIDLGTEKIVGAEALVRWNHPVHGMVSPADFIPAAEESGLIVPLGKWVLKTACYQAKGIQKALARDFKISVNLSARQLNEPDFITTLERCLRETGLAAASLELEVTESTLMVDAENVIPRLEQLRQKGCSLAIDDFGTGYSSLSYLKRLPINSLKVDRSFVKDLPEDEEDRAITSLIVAMANSLHYKVVVEGVETKEQHEFLSGCGCHYGQGFLYSRPLPADHFIALLFADDND</sequence>
<dbReference type="Pfam" id="PF13426">
    <property type="entry name" value="PAS_9"/>
    <property type="match status" value="1"/>
</dbReference>
<dbReference type="InterPro" id="IPR000160">
    <property type="entry name" value="GGDEF_dom"/>
</dbReference>
<dbReference type="PROSITE" id="PS50885">
    <property type="entry name" value="HAMP"/>
    <property type="match status" value="1"/>
</dbReference>
<comment type="caution">
    <text evidence="6">The sequence shown here is derived from an EMBL/GenBank/DDBJ whole genome shotgun (WGS) entry which is preliminary data.</text>
</comment>
<dbReference type="Pfam" id="PF22673">
    <property type="entry name" value="MCP-like_PDC_1"/>
    <property type="match status" value="1"/>
</dbReference>
<evidence type="ECO:0000259" key="2">
    <source>
        <dbReference type="PROSITE" id="PS50113"/>
    </source>
</evidence>
<dbReference type="SUPFAM" id="SSF141868">
    <property type="entry name" value="EAL domain-like"/>
    <property type="match status" value="1"/>
</dbReference>
<evidence type="ECO:0000313" key="6">
    <source>
        <dbReference type="EMBL" id="MDO3382524.1"/>
    </source>
</evidence>
<dbReference type="SMART" id="SM00086">
    <property type="entry name" value="PAC"/>
    <property type="match status" value="1"/>
</dbReference>
<dbReference type="SMART" id="SM00304">
    <property type="entry name" value="HAMP"/>
    <property type="match status" value="1"/>
</dbReference>
<dbReference type="EMBL" id="JAULRT010000052">
    <property type="protein sequence ID" value="MDO3382524.1"/>
    <property type="molecule type" value="Genomic_DNA"/>
</dbReference>
<feature type="transmembrane region" description="Helical" evidence="1">
    <location>
        <begin position="12"/>
        <end position="33"/>
    </location>
</feature>
<accession>A0ABT8TG74</accession>
<dbReference type="InterPro" id="IPR035965">
    <property type="entry name" value="PAS-like_dom_sf"/>
</dbReference>
<dbReference type="Gene3D" id="6.10.340.10">
    <property type="match status" value="1"/>
</dbReference>
<dbReference type="SUPFAM" id="SSF158472">
    <property type="entry name" value="HAMP domain-like"/>
    <property type="match status" value="1"/>
</dbReference>
<dbReference type="PANTHER" id="PTHR44757">
    <property type="entry name" value="DIGUANYLATE CYCLASE DGCP"/>
    <property type="match status" value="1"/>
</dbReference>
<feature type="domain" description="PAC" evidence="2">
    <location>
        <begin position="520"/>
        <end position="572"/>
    </location>
</feature>
<dbReference type="CDD" id="cd00130">
    <property type="entry name" value="PAS"/>
    <property type="match status" value="1"/>
</dbReference>
<dbReference type="InterPro" id="IPR000700">
    <property type="entry name" value="PAS-assoc_C"/>
</dbReference>
<feature type="domain" description="GGDEF" evidence="5">
    <location>
        <begin position="604"/>
        <end position="737"/>
    </location>
</feature>
<feature type="domain" description="HAMP" evidence="4">
    <location>
        <begin position="369"/>
        <end position="421"/>
    </location>
</feature>
<dbReference type="Pfam" id="PF00563">
    <property type="entry name" value="EAL"/>
    <property type="match status" value="1"/>
</dbReference>
<feature type="domain" description="EAL" evidence="3">
    <location>
        <begin position="746"/>
        <end position="1000"/>
    </location>
</feature>
<name>A0ABT8TG74_9GAMM</name>
<organism evidence="6 7">
    <name type="scientific">Gilvimarinus algae</name>
    <dbReference type="NCBI Taxonomy" id="3058037"/>
    <lineage>
        <taxon>Bacteria</taxon>
        <taxon>Pseudomonadati</taxon>
        <taxon>Pseudomonadota</taxon>
        <taxon>Gammaproteobacteria</taxon>
        <taxon>Cellvibrionales</taxon>
        <taxon>Cellvibrionaceae</taxon>
        <taxon>Gilvimarinus</taxon>
    </lineage>
</organism>
<feature type="transmembrane region" description="Helical" evidence="1">
    <location>
        <begin position="348"/>
        <end position="367"/>
    </location>
</feature>
<dbReference type="CDD" id="cd01948">
    <property type="entry name" value="EAL"/>
    <property type="match status" value="1"/>
</dbReference>
<dbReference type="SMART" id="SM00267">
    <property type="entry name" value="GGDEF"/>
    <property type="match status" value="1"/>
</dbReference>
<dbReference type="Gene3D" id="3.30.70.270">
    <property type="match status" value="1"/>
</dbReference>
<dbReference type="SMART" id="SM00052">
    <property type="entry name" value="EAL"/>
    <property type="match status" value="1"/>
</dbReference>
<dbReference type="NCBIfam" id="TIGR00254">
    <property type="entry name" value="GGDEF"/>
    <property type="match status" value="1"/>
</dbReference>
<dbReference type="Gene3D" id="3.30.450.20">
    <property type="entry name" value="PAS domain"/>
    <property type="match status" value="3"/>
</dbReference>
<evidence type="ECO:0000313" key="7">
    <source>
        <dbReference type="Proteomes" id="UP001168380"/>
    </source>
</evidence>
<dbReference type="Proteomes" id="UP001168380">
    <property type="component" value="Unassembled WGS sequence"/>
</dbReference>
<dbReference type="InterPro" id="IPR035919">
    <property type="entry name" value="EAL_sf"/>
</dbReference>
<dbReference type="PANTHER" id="PTHR44757:SF2">
    <property type="entry name" value="BIOFILM ARCHITECTURE MAINTENANCE PROTEIN MBAA"/>
    <property type="match status" value="1"/>
</dbReference>
<dbReference type="InterPro" id="IPR029787">
    <property type="entry name" value="Nucleotide_cyclase"/>
</dbReference>
<proteinExistence type="predicted"/>
<dbReference type="Gene3D" id="3.20.20.450">
    <property type="entry name" value="EAL domain"/>
    <property type="match status" value="1"/>
</dbReference>
<dbReference type="RefSeq" id="WP_302712829.1">
    <property type="nucleotide sequence ID" value="NZ_JAULRT010000052.1"/>
</dbReference>
<evidence type="ECO:0000259" key="5">
    <source>
        <dbReference type="PROSITE" id="PS50887"/>
    </source>
</evidence>
<dbReference type="SUPFAM" id="SSF55073">
    <property type="entry name" value="Nucleotide cyclase"/>
    <property type="match status" value="1"/>
</dbReference>
<keyword evidence="7" id="KW-1185">Reference proteome</keyword>
<dbReference type="CDD" id="cd01949">
    <property type="entry name" value="GGDEF"/>
    <property type="match status" value="1"/>
</dbReference>
<keyword evidence="1" id="KW-0472">Membrane</keyword>
<dbReference type="NCBIfam" id="TIGR00229">
    <property type="entry name" value="sensory_box"/>
    <property type="match status" value="1"/>
</dbReference>
<dbReference type="PROSITE" id="PS50883">
    <property type="entry name" value="EAL"/>
    <property type="match status" value="1"/>
</dbReference>
<evidence type="ECO:0000259" key="3">
    <source>
        <dbReference type="PROSITE" id="PS50883"/>
    </source>
</evidence>
<dbReference type="SUPFAM" id="SSF55785">
    <property type="entry name" value="PYP-like sensor domain (PAS domain)"/>
    <property type="match status" value="1"/>
</dbReference>
<evidence type="ECO:0000256" key="1">
    <source>
        <dbReference type="SAM" id="Phobius"/>
    </source>
</evidence>
<dbReference type="PROSITE" id="PS50113">
    <property type="entry name" value="PAC"/>
    <property type="match status" value="1"/>
</dbReference>
<gene>
    <name evidence="6" type="ORF">QWI16_10105</name>
</gene>
<dbReference type="InterPro" id="IPR001633">
    <property type="entry name" value="EAL_dom"/>
</dbReference>
<evidence type="ECO:0000259" key="4">
    <source>
        <dbReference type="PROSITE" id="PS50885"/>
    </source>
</evidence>
<dbReference type="Pfam" id="PF00990">
    <property type="entry name" value="GGDEF"/>
    <property type="match status" value="1"/>
</dbReference>
<dbReference type="PROSITE" id="PS50887">
    <property type="entry name" value="GGDEF"/>
    <property type="match status" value="1"/>
</dbReference>
<dbReference type="CDD" id="cd06225">
    <property type="entry name" value="HAMP"/>
    <property type="match status" value="1"/>
</dbReference>
<dbReference type="InterPro" id="IPR001610">
    <property type="entry name" value="PAC"/>
</dbReference>
<keyword evidence="1" id="KW-1133">Transmembrane helix</keyword>
<dbReference type="InterPro" id="IPR000014">
    <property type="entry name" value="PAS"/>
</dbReference>
<dbReference type="InterPro" id="IPR052155">
    <property type="entry name" value="Biofilm_reg_signaling"/>
</dbReference>
<keyword evidence="1" id="KW-0812">Transmembrane</keyword>
<dbReference type="Pfam" id="PF00672">
    <property type="entry name" value="HAMP"/>
    <property type="match status" value="1"/>
</dbReference>
<dbReference type="InterPro" id="IPR003660">
    <property type="entry name" value="HAMP_dom"/>
</dbReference>